<dbReference type="PIRSF" id="PIRSF000478">
    <property type="entry name" value="TP_PyNP"/>
    <property type="match status" value="1"/>
</dbReference>
<dbReference type="Proteomes" id="UP001286313">
    <property type="component" value="Unassembled WGS sequence"/>
</dbReference>
<evidence type="ECO:0000259" key="6">
    <source>
        <dbReference type="SMART" id="SM00941"/>
    </source>
</evidence>
<dbReference type="InterPro" id="IPR036566">
    <property type="entry name" value="PYNP-like_C_sf"/>
</dbReference>
<dbReference type="GO" id="GO:0009032">
    <property type="term" value="F:thymidine phosphorylase activity"/>
    <property type="evidence" value="ECO:0007669"/>
    <property type="project" value="UniProtKB-UniRule"/>
</dbReference>
<dbReference type="Pfam" id="PF02885">
    <property type="entry name" value="Glycos_trans_3N"/>
    <property type="match status" value="1"/>
</dbReference>
<dbReference type="GO" id="GO:0005829">
    <property type="term" value="C:cytosol"/>
    <property type="evidence" value="ECO:0007669"/>
    <property type="project" value="TreeGrafter"/>
</dbReference>
<dbReference type="SUPFAM" id="SSF52418">
    <property type="entry name" value="Nucleoside phosphorylase/phosphoribosyltransferase catalytic domain"/>
    <property type="match status" value="1"/>
</dbReference>
<comment type="function">
    <text evidence="5">Catalyzes the reversible phosphorolysis of thymidine. The produced molecules are then utilized as carbon and energy sources or in the rescue of pyrimidine bases for nucleotide synthesis.</text>
</comment>
<accession>A0AAE1FPI5</accession>
<dbReference type="Pfam" id="PF07831">
    <property type="entry name" value="PYNP_C"/>
    <property type="match status" value="1"/>
</dbReference>
<dbReference type="InterPro" id="IPR036320">
    <property type="entry name" value="Glycosyl_Trfase_fam3_N_dom_sf"/>
</dbReference>
<sequence>MDNREFRIPDLLLMKSSGEEYTDEQIQFLVTAICTPNSIHDCQLGALLMCIMLNGMTRREEVVLTRAMRDSGAVLRWPADWVMVDKHSTGGVGDKTSLALAPAVATLGLKVPMISGRGLMFTGGTLDKLESIPGYRVALTTEEMLETLREVGCCIVGQTEDIVPADRRMYTARDITATVNSFPLIVSSIVGKKAAESLKSLVLDVKFGRAAFMETQERAEMLAREMVEVGRGTGMRTTAFITRMDNPTGRHIGNALEVREALECLQGRGPQDFRDLVVNLGGELAFGGGVVGSEEEGRSVIERALDDGSARNTFCKMLQKQGVSAKVAEALCSDNPDYSHLPSAKHVTQVLAQGSGVVTSINAMTMAEVNLALGAGRNRAGDPINFGVGIVLHKVIGEKVGKGEAWAEIHHDIPLPNSLLNNMQEALTLDSSIDPFNMPSLVVSRVT</sequence>
<feature type="domain" description="Pyrimidine nucleoside phosphorylase C-terminal" evidence="6">
    <location>
        <begin position="357"/>
        <end position="430"/>
    </location>
</feature>
<evidence type="ECO:0000313" key="7">
    <source>
        <dbReference type="EMBL" id="KAK3878113.1"/>
    </source>
</evidence>
<dbReference type="GO" id="GO:0006206">
    <property type="term" value="P:pyrimidine nucleobase metabolic process"/>
    <property type="evidence" value="ECO:0007669"/>
    <property type="project" value="InterPro"/>
</dbReference>
<dbReference type="AlphaFoldDB" id="A0AAE1FPI5"/>
<dbReference type="Pfam" id="PF00591">
    <property type="entry name" value="Glycos_transf_3"/>
    <property type="match status" value="1"/>
</dbReference>
<evidence type="ECO:0000256" key="1">
    <source>
        <dbReference type="ARBA" id="ARBA00006915"/>
    </source>
</evidence>
<comment type="catalytic activity">
    <reaction evidence="5">
        <text>thymidine + phosphate = 2-deoxy-alpha-D-ribose 1-phosphate + thymine</text>
        <dbReference type="Rhea" id="RHEA:16037"/>
        <dbReference type="ChEBI" id="CHEBI:17748"/>
        <dbReference type="ChEBI" id="CHEBI:17821"/>
        <dbReference type="ChEBI" id="CHEBI:43474"/>
        <dbReference type="ChEBI" id="CHEBI:57259"/>
        <dbReference type="EC" id="2.4.2.4"/>
    </reaction>
</comment>
<dbReference type="GO" id="GO:0006213">
    <property type="term" value="P:pyrimidine nucleoside metabolic process"/>
    <property type="evidence" value="ECO:0007669"/>
    <property type="project" value="UniProtKB-UniRule"/>
</dbReference>
<gene>
    <name evidence="7" type="ORF">Pcinc_017225</name>
</gene>
<dbReference type="Gene3D" id="3.90.1170.30">
    <property type="entry name" value="Pyrimidine nucleoside phosphorylase-like, C-terminal domain"/>
    <property type="match status" value="1"/>
</dbReference>
<dbReference type="Gene3D" id="3.40.1030.10">
    <property type="entry name" value="Nucleoside phosphorylase/phosphoribosyltransferase catalytic domain"/>
    <property type="match status" value="1"/>
</dbReference>
<dbReference type="EC" id="2.4.2.4" evidence="5"/>
<evidence type="ECO:0000256" key="4">
    <source>
        <dbReference type="ARBA" id="ARBA00022679"/>
    </source>
</evidence>
<evidence type="ECO:0000313" key="8">
    <source>
        <dbReference type="Proteomes" id="UP001286313"/>
    </source>
</evidence>
<dbReference type="NCBIfam" id="NF004490">
    <property type="entry name" value="PRK05820.1"/>
    <property type="match status" value="1"/>
</dbReference>
<keyword evidence="8" id="KW-1185">Reference proteome</keyword>
<evidence type="ECO:0000256" key="5">
    <source>
        <dbReference type="PIRNR" id="PIRNR000478"/>
    </source>
</evidence>
<evidence type="ECO:0000256" key="2">
    <source>
        <dbReference type="ARBA" id="ARBA00011738"/>
    </source>
</evidence>
<dbReference type="InterPro" id="IPR035902">
    <property type="entry name" value="Nuc_phospho_transferase"/>
</dbReference>
<dbReference type="EMBL" id="JAWQEG010001586">
    <property type="protein sequence ID" value="KAK3878113.1"/>
    <property type="molecule type" value="Genomic_DNA"/>
</dbReference>
<dbReference type="PANTHER" id="PTHR10515:SF0">
    <property type="entry name" value="THYMIDINE PHOSPHORYLASE"/>
    <property type="match status" value="1"/>
</dbReference>
<dbReference type="FunFam" id="3.40.1030.10:FF:000003">
    <property type="entry name" value="Pyrimidine-nucleoside phosphorylase"/>
    <property type="match status" value="1"/>
</dbReference>
<dbReference type="SMART" id="SM00941">
    <property type="entry name" value="PYNP_C"/>
    <property type="match status" value="1"/>
</dbReference>
<organism evidence="7 8">
    <name type="scientific">Petrolisthes cinctipes</name>
    <name type="common">Flat porcelain crab</name>
    <dbReference type="NCBI Taxonomy" id="88211"/>
    <lineage>
        <taxon>Eukaryota</taxon>
        <taxon>Metazoa</taxon>
        <taxon>Ecdysozoa</taxon>
        <taxon>Arthropoda</taxon>
        <taxon>Crustacea</taxon>
        <taxon>Multicrustacea</taxon>
        <taxon>Malacostraca</taxon>
        <taxon>Eumalacostraca</taxon>
        <taxon>Eucarida</taxon>
        <taxon>Decapoda</taxon>
        <taxon>Pleocyemata</taxon>
        <taxon>Anomura</taxon>
        <taxon>Galatheoidea</taxon>
        <taxon>Porcellanidae</taxon>
        <taxon>Petrolisthes</taxon>
    </lineage>
</organism>
<comment type="similarity">
    <text evidence="1 5">Belongs to the thymidine/pyrimidine-nucleoside phosphorylase family.</text>
</comment>
<reference evidence="7" key="1">
    <citation type="submission" date="2023-10" db="EMBL/GenBank/DDBJ databases">
        <title>Genome assemblies of two species of porcelain crab, Petrolisthes cinctipes and Petrolisthes manimaculis (Anomura: Porcellanidae).</title>
        <authorList>
            <person name="Angst P."/>
        </authorList>
    </citation>
    <scope>NUCLEOTIDE SEQUENCE</scope>
    <source>
        <strain evidence="7">PB745_01</strain>
        <tissue evidence="7">Gill</tissue>
    </source>
</reference>
<protein>
    <recommendedName>
        <fullName evidence="5">Thymidine phosphorylase</fullName>
        <shortName evidence="5">TP</shortName>
        <ecNumber evidence="5">2.4.2.4</ecNumber>
    </recommendedName>
    <alternativeName>
        <fullName evidence="5">TdRPase</fullName>
    </alternativeName>
</protein>
<dbReference type="GO" id="GO:0004645">
    <property type="term" value="F:1,4-alpha-oligoglucan phosphorylase activity"/>
    <property type="evidence" value="ECO:0007669"/>
    <property type="project" value="InterPro"/>
</dbReference>
<dbReference type="SUPFAM" id="SSF54680">
    <property type="entry name" value="Pyrimidine nucleoside phosphorylase C-terminal domain"/>
    <property type="match status" value="1"/>
</dbReference>
<proteinExistence type="inferred from homology"/>
<dbReference type="InterPro" id="IPR017872">
    <property type="entry name" value="Pyrmidine_PPase_CS"/>
</dbReference>
<dbReference type="Gene3D" id="1.20.970.10">
    <property type="entry name" value="Transferase, Pyrimidine Nucleoside Phosphorylase, Chain C"/>
    <property type="match status" value="1"/>
</dbReference>
<dbReference type="InterPro" id="IPR013102">
    <property type="entry name" value="PYNP_C"/>
</dbReference>
<evidence type="ECO:0000256" key="3">
    <source>
        <dbReference type="ARBA" id="ARBA00022676"/>
    </source>
</evidence>
<comment type="pathway">
    <text evidence="5">Pyrimidine metabolism; dTMP biosynthesis via salvage pathway; dTMP from thymine: step 1/2.</text>
</comment>
<dbReference type="InterPro" id="IPR018090">
    <property type="entry name" value="Pyrmidine_PPas_bac/euk"/>
</dbReference>
<keyword evidence="4 5" id="KW-0808">Transferase</keyword>
<dbReference type="PANTHER" id="PTHR10515">
    <property type="entry name" value="THYMIDINE PHOSPHORYLASE"/>
    <property type="match status" value="1"/>
</dbReference>
<dbReference type="InterPro" id="IPR000312">
    <property type="entry name" value="Glycosyl_Trfase_fam3"/>
</dbReference>
<comment type="caution">
    <text evidence="7">The sequence shown here is derived from an EMBL/GenBank/DDBJ whole genome shotgun (WGS) entry which is preliminary data.</text>
</comment>
<dbReference type="NCBIfam" id="TIGR02644">
    <property type="entry name" value="Y_phosphoryl"/>
    <property type="match status" value="1"/>
</dbReference>
<dbReference type="PROSITE" id="PS00647">
    <property type="entry name" value="THYMID_PHOSPHORYLASE"/>
    <property type="match status" value="1"/>
</dbReference>
<dbReference type="InterPro" id="IPR000053">
    <property type="entry name" value="Thymidine/pyrmidine_PPase"/>
</dbReference>
<keyword evidence="3 5" id="KW-0328">Glycosyltransferase</keyword>
<dbReference type="InterPro" id="IPR017459">
    <property type="entry name" value="Glycosyl_Trfase_fam3_N_dom"/>
</dbReference>
<name>A0AAE1FPI5_PETCI</name>
<comment type="subunit">
    <text evidence="2 5">Homodimer.</text>
</comment>
<dbReference type="SUPFAM" id="SSF47648">
    <property type="entry name" value="Nucleoside phosphorylase/phosphoribosyltransferase N-terminal domain"/>
    <property type="match status" value="1"/>
</dbReference>